<dbReference type="Proteomes" id="UP000198744">
    <property type="component" value="Unassembled WGS sequence"/>
</dbReference>
<proteinExistence type="predicted"/>
<evidence type="ECO:0000313" key="2">
    <source>
        <dbReference type="EMBL" id="SEM80448.1"/>
    </source>
</evidence>
<dbReference type="OrthoDB" id="5489962at2"/>
<protein>
    <recommendedName>
        <fullName evidence="4">DUF927 domain-containing protein</fullName>
    </recommendedName>
</protein>
<evidence type="ECO:0000256" key="1">
    <source>
        <dbReference type="SAM" id="MobiDB-lite"/>
    </source>
</evidence>
<dbReference type="AlphaFoldDB" id="A0A1H8BEL7"/>
<evidence type="ECO:0008006" key="4">
    <source>
        <dbReference type="Google" id="ProtNLM"/>
    </source>
</evidence>
<name>A0A1H8BEL7_9BACT</name>
<sequence length="611" mass="68628">MKNKQEIRQAVKKQIEKEQAGLEGQGKEHDPTGSPYFVKNGRWCRTKIARDGGENTIPMSNFTAKITQENIIDDGKETTIFFTIEGVLLGKKALPTIEIESRLFPGMTWLAQWGSRARLEPGQTVKDYVRHAIQTASNDTTTFSTHYGHLGWRKIAGEIVYLHAGGAIGGAGGVSVRLSKELERFRLPPYPPNKPENAEAARRGLQASLDFLNIGSLNVTLPLFCLVYLSPLTTLLSPQPNFSLYLHGLSGTYKSTLAILALCHFGPFSGVESLSNFSDTVGILEKRAFTLKDSLHVIDDYHPASNKRNADNMESTAQKLIRGYSNRTARGRLNTDTTEKGRYEPRGMMLMTAEELPTLESTLARVCVVSVEQDSVDRDKLTALQGEAAFLPYAMAAYVDWIRKNMTSILYEFPKEFQELRLRAANEGFHRKLPEQAAFMGYALETATSFFYENKMMTREEVEEVIGKGWNIFRELAAKQQQRIADDNPIDRFFDIIATLIHQGKVKLEPLPPCTEETKGSGERIGFFNDHALYLLPTAAWHTVQAFCLKENSHFPFGKNTFFQMLQSKKIIEPSIKGESTQFVKVLGKAFRVLKIINEGIFRKTVTSVTD</sequence>
<accession>A0A1H8BEL7</accession>
<evidence type="ECO:0000313" key="3">
    <source>
        <dbReference type="Proteomes" id="UP000198744"/>
    </source>
</evidence>
<dbReference type="RefSeq" id="WP_093884929.1">
    <property type="nucleotide sequence ID" value="NZ_FOBS01000050.1"/>
</dbReference>
<feature type="compositionally biased region" description="Basic and acidic residues" evidence="1">
    <location>
        <begin position="1"/>
        <end position="31"/>
    </location>
</feature>
<dbReference type="EMBL" id="FOBS01000050">
    <property type="protein sequence ID" value="SEM80448.1"/>
    <property type="molecule type" value="Genomic_DNA"/>
</dbReference>
<keyword evidence="3" id="KW-1185">Reference proteome</keyword>
<feature type="region of interest" description="Disordered" evidence="1">
    <location>
        <begin position="1"/>
        <end position="35"/>
    </location>
</feature>
<dbReference type="STRING" id="43775.SAMN04489760_1507"/>
<gene>
    <name evidence="2" type="ORF">SAMN04489760_1507</name>
</gene>
<reference evidence="2 3" key="1">
    <citation type="submission" date="2016-10" db="EMBL/GenBank/DDBJ databases">
        <authorList>
            <person name="de Groot N.N."/>
        </authorList>
    </citation>
    <scope>NUCLEOTIDE SEQUENCE [LARGE SCALE GENOMIC DNA]</scope>
    <source>
        <strain evidence="2 3">DSM 8423</strain>
    </source>
</reference>
<organism evidence="2 3">
    <name type="scientific">Syntrophus gentianae</name>
    <dbReference type="NCBI Taxonomy" id="43775"/>
    <lineage>
        <taxon>Bacteria</taxon>
        <taxon>Pseudomonadati</taxon>
        <taxon>Thermodesulfobacteriota</taxon>
        <taxon>Syntrophia</taxon>
        <taxon>Syntrophales</taxon>
        <taxon>Syntrophaceae</taxon>
        <taxon>Syntrophus</taxon>
    </lineage>
</organism>